<evidence type="ECO:0000313" key="5">
    <source>
        <dbReference type="Proteomes" id="UP001302126"/>
    </source>
</evidence>
<keyword evidence="2" id="KW-0732">Signal</keyword>
<comment type="caution">
    <text evidence="4">The sequence shown here is derived from an EMBL/GenBank/DDBJ whole genome shotgun (WGS) entry which is preliminary data.</text>
</comment>
<accession>A0AAN6X2N1</accession>
<keyword evidence="5" id="KW-1185">Reference proteome</keyword>
<dbReference type="AlphaFoldDB" id="A0AAN6X2N1"/>
<feature type="domain" description="DUF7907" evidence="3">
    <location>
        <begin position="35"/>
        <end position="212"/>
    </location>
</feature>
<dbReference type="EMBL" id="MU864356">
    <property type="protein sequence ID" value="KAK4192106.1"/>
    <property type="molecule type" value="Genomic_DNA"/>
</dbReference>
<evidence type="ECO:0000313" key="4">
    <source>
        <dbReference type="EMBL" id="KAK4192106.1"/>
    </source>
</evidence>
<dbReference type="InterPro" id="IPR057229">
    <property type="entry name" value="DUF7907"/>
</dbReference>
<evidence type="ECO:0000256" key="2">
    <source>
        <dbReference type="SAM" id="SignalP"/>
    </source>
</evidence>
<reference evidence="4" key="1">
    <citation type="journal article" date="2023" name="Mol. Phylogenet. Evol.">
        <title>Genome-scale phylogeny and comparative genomics of the fungal order Sordariales.</title>
        <authorList>
            <person name="Hensen N."/>
            <person name="Bonometti L."/>
            <person name="Westerberg I."/>
            <person name="Brannstrom I.O."/>
            <person name="Guillou S."/>
            <person name="Cros-Aarteil S."/>
            <person name="Calhoun S."/>
            <person name="Haridas S."/>
            <person name="Kuo A."/>
            <person name="Mondo S."/>
            <person name="Pangilinan J."/>
            <person name="Riley R."/>
            <person name="LaButti K."/>
            <person name="Andreopoulos B."/>
            <person name="Lipzen A."/>
            <person name="Chen C."/>
            <person name="Yan M."/>
            <person name="Daum C."/>
            <person name="Ng V."/>
            <person name="Clum A."/>
            <person name="Steindorff A."/>
            <person name="Ohm R.A."/>
            <person name="Martin F."/>
            <person name="Silar P."/>
            <person name="Natvig D.O."/>
            <person name="Lalanne C."/>
            <person name="Gautier V."/>
            <person name="Ament-Velasquez S.L."/>
            <person name="Kruys A."/>
            <person name="Hutchinson M.I."/>
            <person name="Powell A.J."/>
            <person name="Barry K."/>
            <person name="Miller A.N."/>
            <person name="Grigoriev I.V."/>
            <person name="Debuchy R."/>
            <person name="Gladieux P."/>
            <person name="Hiltunen Thoren M."/>
            <person name="Johannesson H."/>
        </authorList>
    </citation>
    <scope>NUCLEOTIDE SEQUENCE</scope>
    <source>
        <strain evidence="4">PSN309</strain>
    </source>
</reference>
<reference evidence="4" key="2">
    <citation type="submission" date="2023-05" db="EMBL/GenBank/DDBJ databases">
        <authorList>
            <consortium name="Lawrence Berkeley National Laboratory"/>
            <person name="Steindorff A."/>
            <person name="Hensen N."/>
            <person name="Bonometti L."/>
            <person name="Westerberg I."/>
            <person name="Brannstrom I.O."/>
            <person name="Guillou S."/>
            <person name="Cros-Aarteil S."/>
            <person name="Calhoun S."/>
            <person name="Haridas S."/>
            <person name="Kuo A."/>
            <person name="Mondo S."/>
            <person name="Pangilinan J."/>
            <person name="Riley R."/>
            <person name="Labutti K."/>
            <person name="Andreopoulos B."/>
            <person name="Lipzen A."/>
            <person name="Chen C."/>
            <person name="Yanf M."/>
            <person name="Daum C."/>
            <person name="Ng V."/>
            <person name="Clum A."/>
            <person name="Ohm R."/>
            <person name="Martin F."/>
            <person name="Silar P."/>
            <person name="Natvig D."/>
            <person name="Lalanne C."/>
            <person name="Gautier V."/>
            <person name="Ament-Velasquez S.L."/>
            <person name="Kruys A."/>
            <person name="Hutchinson M.I."/>
            <person name="Powell A.J."/>
            <person name="Barry K."/>
            <person name="Miller A.N."/>
            <person name="Grigoriev I.V."/>
            <person name="Debuchy R."/>
            <person name="Gladieux P."/>
            <person name="Thoren M.H."/>
            <person name="Johannesson H."/>
        </authorList>
    </citation>
    <scope>NUCLEOTIDE SEQUENCE</scope>
    <source>
        <strain evidence="4">PSN309</strain>
    </source>
</reference>
<evidence type="ECO:0000259" key="3">
    <source>
        <dbReference type="Pfam" id="PF25484"/>
    </source>
</evidence>
<name>A0AAN6X2N1_9PEZI</name>
<gene>
    <name evidence="4" type="ORF">QBC35DRAFT_553776</name>
</gene>
<protein>
    <recommendedName>
        <fullName evidence="3">DUF7907 domain-containing protein</fullName>
    </recommendedName>
</protein>
<feature type="compositionally biased region" description="Basic and acidic residues" evidence="1">
    <location>
        <begin position="259"/>
        <end position="279"/>
    </location>
</feature>
<feature type="region of interest" description="Disordered" evidence="1">
    <location>
        <begin position="222"/>
        <end position="326"/>
    </location>
</feature>
<feature type="chain" id="PRO_5043016862" description="DUF7907 domain-containing protein" evidence="2">
    <location>
        <begin position="23"/>
        <end position="326"/>
    </location>
</feature>
<sequence>MISKLTLGSLAVLSSSSTSALAAAILTPFQNQTGPFYLRVTSVINETFDGSFLVACRTGNLNQGLCLGPDTVNNHTWYFFWNYTILNGKPSETGLLTWTLPSLSPTALGFSEAMSLNFQPGSNVALPMFMPGPGTPVGWDNDALYIPSRYDDTKFMPNIYPNSSVRESSRVHLKNWHACWVLWDAYYFNSVAWVSGGEPRNPTCEPVGLVKVDPEDAVLNFTTPLVGDAPHGDEHPGSEHPEEKPQEEEHHDEDEGNPDESHGDEHHEEDHHEEVVHGEYEDEDEDEDEETDEHQEEQPNGQQQPELEHQEKDHPEEDRQDDDHEE</sequence>
<feature type="compositionally biased region" description="Basic and acidic residues" evidence="1">
    <location>
        <begin position="306"/>
        <end position="317"/>
    </location>
</feature>
<proteinExistence type="predicted"/>
<dbReference type="Proteomes" id="UP001302126">
    <property type="component" value="Unassembled WGS sequence"/>
</dbReference>
<evidence type="ECO:0000256" key="1">
    <source>
        <dbReference type="SAM" id="MobiDB-lite"/>
    </source>
</evidence>
<dbReference type="Pfam" id="PF25484">
    <property type="entry name" value="DUF7907"/>
    <property type="match status" value="1"/>
</dbReference>
<feature type="compositionally biased region" description="Basic and acidic residues" evidence="1">
    <location>
        <begin position="230"/>
        <end position="249"/>
    </location>
</feature>
<organism evidence="4 5">
    <name type="scientific">Podospora australis</name>
    <dbReference type="NCBI Taxonomy" id="1536484"/>
    <lineage>
        <taxon>Eukaryota</taxon>
        <taxon>Fungi</taxon>
        <taxon>Dikarya</taxon>
        <taxon>Ascomycota</taxon>
        <taxon>Pezizomycotina</taxon>
        <taxon>Sordariomycetes</taxon>
        <taxon>Sordariomycetidae</taxon>
        <taxon>Sordariales</taxon>
        <taxon>Podosporaceae</taxon>
        <taxon>Podospora</taxon>
    </lineage>
</organism>
<feature type="compositionally biased region" description="Acidic residues" evidence="1">
    <location>
        <begin position="280"/>
        <end position="295"/>
    </location>
</feature>
<feature type="signal peptide" evidence="2">
    <location>
        <begin position="1"/>
        <end position="22"/>
    </location>
</feature>